<dbReference type="InterPro" id="IPR027417">
    <property type="entry name" value="P-loop_NTPase"/>
</dbReference>
<dbReference type="SUPFAM" id="SSF52540">
    <property type="entry name" value="P-loop containing nucleoside triphosphate hydrolases"/>
    <property type="match status" value="1"/>
</dbReference>
<keyword evidence="6" id="KW-0413">Isomerase</keyword>
<evidence type="ECO:0000256" key="4">
    <source>
        <dbReference type="ARBA" id="ARBA00022806"/>
    </source>
</evidence>
<keyword evidence="15" id="KW-1185">Reference proteome</keyword>
<evidence type="ECO:0000256" key="9">
    <source>
        <dbReference type="ARBA" id="ARBA00034808"/>
    </source>
</evidence>
<keyword evidence="7" id="KW-0469">Meiosis</keyword>
<evidence type="ECO:0000256" key="8">
    <source>
        <dbReference type="ARBA" id="ARBA00034617"/>
    </source>
</evidence>
<dbReference type="CDD" id="cd18795">
    <property type="entry name" value="SF2_C_Ski2"/>
    <property type="match status" value="1"/>
</dbReference>
<evidence type="ECO:0000256" key="11">
    <source>
        <dbReference type="SAM" id="MobiDB-lite"/>
    </source>
</evidence>
<keyword evidence="5" id="KW-0067">ATP-binding</keyword>
<feature type="domain" description="Helicase C-terminal" evidence="13">
    <location>
        <begin position="264"/>
        <end position="464"/>
    </location>
</feature>
<dbReference type="GO" id="GO:0051321">
    <property type="term" value="P:meiotic cell cycle"/>
    <property type="evidence" value="ECO:0007669"/>
    <property type="project" value="UniProtKB-KW"/>
</dbReference>
<evidence type="ECO:0000256" key="10">
    <source>
        <dbReference type="ARBA" id="ARBA00048988"/>
    </source>
</evidence>
<dbReference type="Pfam" id="PF23445">
    <property type="entry name" value="WHD_SNRNP200"/>
    <property type="match status" value="1"/>
</dbReference>
<dbReference type="Pfam" id="PF02889">
    <property type="entry name" value="Sec63"/>
    <property type="match status" value="1"/>
</dbReference>
<dbReference type="SMART" id="SM00973">
    <property type="entry name" value="Sec63"/>
    <property type="match status" value="1"/>
</dbReference>
<dbReference type="InterPro" id="IPR057842">
    <property type="entry name" value="WH_MER3"/>
</dbReference>
<evidence type="ECO:0000259" key="13">
    <source>
        <dbReference type="PROSITE" id="PS51194"/>
    </source>
</evidence>
<evidence type="ECO:0000313" key="15">
    <source>
        <dbReference type="Proteomes" id="UP001515480"/>
    </source>
</evidence>
<comment type="catalytic activity">
    <reaction evidence="10">
        <text>ATP + H2O = ADP + phosphate + H(+)</text>
        <dbReference type="Rhea" id="RHEA:13065"/>
        <dbReference type="ChEBI" id="CHEBI:15377"/>
        <dbReference type="ChEBI" id="CHEBI:15378"/>
        <dbReference type="ChEBI" id="CHEBI:30616"/>
        <dbReference type="ChEBI" id="CHEBI:43474"/>
        <dbReference type="ChEBI" id="CHEBI:456216"/>
        <dbReference type="EC" id="5.6.2.4"/>
    </reaction>
</comment>
<keyword evidence="4" id="KW-0347">Helicase</keyword>
<dbReference type="InterPro" id="IPR014001">
    <property type="entry name" value="Helicase_ATP-bd"/>
</dbReference>
<comment type="catalytic activity">
    <reaction evidence="8">
        <text>Couples ATP hydrolysis with the unwinding of duplex DNA by translocating in the 3'-5' direction.</text>
        <dbReference type="EC" id="5.6.2.4"/>
    </reaction>
</comment>
<dbReference type="Gene3D" id="1.10.3380.10">
    <property type="entry name" value="Sec63 N-terminal domain-like domain"/>
    <property type="match status" value="1"/>
</dbReference>
<dbReference type="PANTHER" id="PTHR47835:SF3">
    <property type="entry name" value="HELICASE FOR MEIOSIS 1"/>
    <property type="match status" value="1"/>
</dbReference>
<evidence type="ECO:0000259" key="12">
    <source>
        <dbReference type="PROSITE" id="PS51192"/>
    </source>
</evidence>
<dbReference type="EMBL" id="JBGBPQ010000002">
    <property type="protein sequence ID" value="KAL1528295.1"/>
    <property type="molecule type" value="Genomic_DNA"/>
</dbReference>
<dbReference type="AlphaFoldDB" id="A0AB34K6I3"/>
<dbReference type="PROSITE" id="PS51194">
    <property type="entry name" value="HELICASE_CTER"/>
    <property type="match status" value="1"/>
</dbReference>
<evidence type="ECO:0000313" key="14">
    <source>
        <dbReference type="EMBL" id="KAL1528295.1"/>
    </source>
</evidence>
<feature type="region of interest" description="Disordered" evidence="11">
    <location>
        <begin position="986"/>
        <end position="1014"/>
    </location>
</feature>
<protein>
    <recommendedName>
        <fullName evidence="9">DNA 3'-5' helicase</fullName>
        <ecNumber evidence="9">5.6.2.4</ecNumber>
    </recommendedName>
</protein>
<evidence type="ECO:0000256" key="1">
    <source>
        <dbReference type="ARBA" id="ARBA00010140"/>
    </source>
</evidence>
<dbReference type="SUPFAM" id="SSF158702">
    <property type="entry name" value="Sec63 N-terminal domain-like"/>
    <property type="match status" value="1"/>
</dbReference>
<accession>A0AB34K6I3</accession>
<dbReference type="InterPro" id="IPR001650">
    <property type="entry name" value="Helicase_C-like"/>
</dbReference>
<dbReference type="GO" id="GO:0005524">
    <property type="term" value="F:ATP binding"/>
    <property type="evidence" value="ECO:0007669"/>
    <property type="project" value="UniProtKB-KW"/>
</dbReference>
<evidence type="ECO:0000256" key="2">
    <source>
        <dbReference type="ARBA" id="ARBA00022741"/>
    </source>
</evidence>
<dbReference type="GO" id="GO:0016787">
    <property type="term" value="F:hydrolase activity"/>
    <property type="evidence" value="ECO:0007669"/>
    <property type="project" value="UniProtKB-KW"/>
</dbReference>
<dbReference type="InterPro" id="IPR004179">
    <property type="entry name" value="Sec63-dom"/>
</dbReference>
<dbReference type="Proteomes" id="UP001515480">
    <property type="component" value="Unassembled WGS sequence"/>
</dbReference>
<dbReference type="PROSITE" id="PS51192">
    <property type="entry name" value="HELICASE_ATP_BIND_1"/>
    <property type="match status" value="1"/>
</dbReference>
<name>A0AB34K6I3_PRYPA</name>
<dbReference type="Gene3D" id="1.10.10.10">
    <property type="entry name" value="Winged helix-like DNA-binding domain superfamily/Winged helix DNA-binding domain"/>
    <property type="match status" value="1"/>
</dbReference>
<feature type="region of interest" description="Disordered" evidence="11">
    <location>
        <begin position="836"/>
        <end position="871"/>
    </location>
</feature>
<dbReference type="InterPro" id="IPR036388">
    <property type="entry name" value="WH-like_DNA-bd_sf"/>
</dbReference>
<comment type="similarity">
    <text evidence="1">Belongs to the helicase family. SKI2 subfamily.</text>
</comment>
<keyword evidence="3" id="KW-0378">Hydrolase</keyword>
<comment type="caution">
    <text evidence="14">The sequence shown here is derived from an EMBL/GenBank/DDBJ whole genome shotgun (WGS) entry which is preliminary data.</text>
</comment>
<dbReference type="Gene3D" id="3.40.50.300">
    <property type="entry name" value="P-loop containing nucleotide triphosphate hydrolases"/>
    <property type="match status" value="2"/>
</dbReference>
<organism evidence="14 15">
    <name type="scientific">Prymnesium parvum</name>
    <name type="common">Toxic golden alga</name>
    <dbReference type="NCBI Taxonomy" id="97485"/>
    <lineage>
        <taxon>Eukaryota</taxon>
        <taxon>Haptista</taxon>
        <taxon>Haptophyta</taxon>
        <taxon>Prymnesiophyceae</taxon>
        <taxon>Prymnesiales</taxon>
        <taxon>Prymnesiaceae</taxon>
        <taxon>Prymnesium</taxon>
    </lineage>
</organism>
<dbReference type="InterPro" id="IPR052247">
    <property type="entry name" value="Meiotic_Crossover_Helicase"/>
</dbReference>
<dbReference type="GO" id="GO:0043138">
    <property type="term" value="F:3'-5' DNA helicase activity"/>
    <property type="evidence" value="ECO:0007669"/>
    <property type="project" value="UniProtKB-EC"/>
</dbReference>
<dbReference type="SMART" id="SM00490">
    <property type="entry name" value="HELICc"/>
    <property type="match status" value="1"/>
</dbReference>
<dbReference type="SUPFAM" id="SSF46785">
    <property type="entry name" value="Winged helix' DNA-binding domain"/>
    <property type="match status" value="1"/>
</dbReference>
<proteinExistence type="inferred from homology"/>
<dbReference type="InterPro" id="IPR011545">
    <property type="entry name" value="DEAD/DEAH_box_helicase_dom"/>
</dbReference>
<dbReference type="InterPro" id="IPR036390">
    <property type="entry name" value="WH_DNA-bd_sf"/>
</dbReference>
<dbReference type="EC" id="5.6.2.4" evidence="9"/>
<feature type="domain" description="Helicase ATP-binding" evidence="12">
    <location>
        <begin position="33"/>
        <end position="231"/>
    </location>
</feature>
<dbReference type="GO" id="GO:0003676">
    <property type="term" value="F:nucleic acid binding"/>
    <property type="evidence" value="ECO:0007669"/>
    <property type="project" value="InterPro"/>
</dbReference>
<sequence length="1026" mass="111921">MSSALISTKVLPARLRLLFPFEHFNPVQSECFDITFNSDTTLVVASPTGSGKTGVLELALARMWASNNERTLALYVAPLKALVTERFNDWTKKTNELGLRVVALTGDDENDVANERAVAAADLILTTPEKWDSFTRFRRDAQGLLGRCGLLLLDEIHLLHERTRGPTLEAMVSRMLSISGHMKAQGHHIPISREAAHCACTAKPTIIGVSATIQNVHDIACWLSVNGTLASEARLFDASYRPVPLRWIVQSIPMKGVVFKYDATLCEHLHAVIRQYSDGRPTLVFCNSTKTAERAAGVVAQASRGELLAGRPAAMRTQLTQAARSIRNTHLASLLPSGTAFHVSTLVTEDRQTVEQLFLHGALPVLCCTSGLAQGLNLPARLVVIMNTSIYTPGTGGYEEYTRIEVLQAAGRAGRPQFDDVGVCVLMTRPETSSRYESLLSGSETIESHMDDKDSLTTHLNAEIAAGYLQTLEAATAWLKSTFLFVRMKRNPAQYNLPRGLSEAELEKRLSKICMRDLEKLAESEMIQLHADGGLQTLPIGTVMARHYLDFKTAASFREIRSNYGIEELLDVISMAAEFQRALYLRTADKRPLFEINSKMVRFPVKETVADKKRKQPAAPDEAYGMQGEPPTTTRIARCKTTATKANLLLQLKAGGLPMQEFHYADWILSQNGKRILRALVDHLENVQMFNPLHKALLLQRSLSASVGWHDDPASGVRQLSGIGIVLLEKLREGLGGDVSLHTLSALHPARLEHICSKSHPWGQNTLQKVRSILASALSLSYRIESAGVSGEVRVTICAICAPAHTLLRHGGDHSSPAVPPVLSLSETRSFDRASVERLQGDSHVEPGRQAAPSVETPLSIQKESPSRPSPPTCDFFLGLEHPLLASIAHTSHKEQLARAGKARHLDFQEGESSPAARALSAPVIRNPLPKCGHSTEPRLEAGPSLARAMPTMSIARAGLAQGTGPDGEIHLCTAIDEWLSSAACGGNQKRKASPPAAAEPQRSMLHPPIPKPLTKTKAFSFLGQC</sequence>
<keyword evidence="2" id="KW-0547">Nucleotide-binding</keyword>
<reference evidence="14 15" key="1">
    <citation type="journal article" date="2024" name="Science">
        <title>Giant polyketide synthase enzymes in the biosynthesis of giant marine polyether toxins.</title>
        <authorList>
            <person name="Fallon T.R."/>
            <person name="Shende V.V."/>
            <person name="Wierzbicki I.H."/>
            <person name="Pendleton A.L."/>
            <person name="Watervoot N.F."/>
            <person name="Auber R.P."/>
            <person name="Gonzalez D.J."/>
            <person name="Wisecaver J.H."/>
            <person name="Moore B.S."/>
        </authorList>
    </citation>
    <scope>NUCLEOTIDE SEQUENCE [LARGE SCALE GENOMIC DNA]</scope>
    <source>
        <strain evidence="14 15">12B1</strain>
    </source>
</reference>
<evidence type="ECO:0000256" key="5">
    <source>
        <dbReference type="ARBA" id="ARBA00022840"/>
    </source>
</evidence>
<feature type="compositionally biased region" description="Basic and acidic residues" evidence="11">
    <location>
        <begin position="836"/>
        <end position="847"/>
    </location>
</feature>
<dbReference type="PANTHER" id="PTHR47835">
    <property type="entry name" value="HFM1, ATP DEPENDENT DNA HELICASE HOMOLOG"/>
    <property type="match status" value="1"/>
</dbReference>
<evidence type="ECO:0000256" key="3">
    <source>
        <dbReference type="ARBA" id="ARBA00022801"/>
    </source>
</evidence>
<dbReference type="FunFam" id="1.10.10.10:FF:000012">
    <property type="entry name" value="U5 small nuclear ribonucleoprotein helicase"/>
    <property type="match status" value="1"/>
</dbReference>
<evidence type="ECO:0000256" key="6">
    <source>
        <dbReference type="ARBA" id="ARBA00023235"/>
    </source>
</evidence>
<gene>
    <name evidence="14" type="ORF">AB1Y20_009651</name>
</gene>
<dbReference type="Pfam" id="PF00270">
    <property type="entry name" value="DEAD"/>
    <property type="match status" value="1"/>
</dbReference>
<evidence type="ECO:0000256" key="7">
    <source>
        <dbReference type="ARBA" id="ARBA00023254"/>
    </source>
</evidence>
<dbReference type="SMART" id="SM00487">
    <property type="entry name" value="DEXDc"/>
    <property type="match status" value="1"/>
</dbReference>
<dbReference type="Pfam" id="PF00271">
    <property type="entry name" value="Helicase_C"/>
    <property type="match status" value="1"/>
</dbReference>